<dbReference type="SMART" id="SM00174">
    <property type="entry name" value="RHO"/>
    <property type="match status" value="1"/>
</dbReference>
<dbReference type="GO" id="GO:0005525">
    <property type="term" value="F:GTP binding"/>
    <property type="evidence" value="ECO:0007669"/>
    <property type="project" value="UniProtKB-KW"/>
</dbReference>
<dbReference type="NCBIfam" id="TIGR00231">
    <property type="entry name" value="small_GTP"/>
    <property type="match status" value="1"/>
</dbReference>
<dbReference type="SMART" id="SM00173">
    <property type="entry name" value="RAS"/>
    <property type="match status" value="1"/>
</dbReference>
<feature type="region of interest" description="Disordered" evidence="3">
    <location>
        <begin position="1"/>
        <end position="78"/>
    </location>
</feature>
<dbReference type="InterPro" id="IPR027417">
    <property type="entry name" value="P-loop_NTPase"/>
</dbReference>
<feature type="compositionally biased region" description="Polar residues" evidence="3">
    <location>
        <begin position="29"/>
        <end position="47"/>
    </location>
</feature>
<dbReference type="InterPro" id="IPR005225">
    <property type="entry name" value="Small_GTP-bd"/>
</dbReference>
<dbReference type="FunFam" id="3.40.50.300:FF:001447">
    <property type="entry name" value="Ras-related protein Rab-1B"/>
    <property type="match status" value="1"/>
</dbReference>
<proteinExistence type="predicted"/>
<dbReference type="SMART" id="SM00175">
    <property type="entry name" value="RAB"/>
    <property type="match status" value="1"/>
</dbReference>
<dbReference type="GO" id="GO:0003924">
    <property type="term" value="F:GTPase activity"/>
    <property type="evidence" value="ECO:0007669"/>
    <property type="project" value="InterPro"/>
</dbReference>
<dbReference type="PRINTS" id="PR00449">
    <property type="entry name" value="RASTRNSFRMNG"/>
</dbReference>
<dbReference type="GO" id="GO:0007165">
    <property type="term" value="P:signal transduction"/>
    <property type="evidence" value="ECO:0007669"/>
    <property type="project" value="InterPro"/>
</dbReference>
<feature type="compositionally biased region" description="Low complexity" evidence="3">
    <location>
        <begin position="56"/>
        <end position="69"/>
    </location>
</feature>
<dbReference type="PANTHER" id="PTHR24070">
    <property type="entry name" value="RAS, DI-RAS, AND RHEB FAMILY MEMBERS OF SMALL GTPASE SUPERFAMILY"/>
    <property type="match status" value="1"/>
</dbReference>
<evidence type="ECO:0000256" key="3">
    <source>
        <dbReference type="SAM" id="MobiDB-lite"/>
    </source>
</evidence>
<dbReference type="Pfam" id="PF00071">
    <property type="entry name" value="Ras"/>
    <property type="match status" value="1"/>
</dbReference>
<evidence type="ECO:0000256" key="1">
    <source>
        <dbReference type="ARBA" id="ARBA00022741"/>
    </source>
</evidence>
<dbReference type="Gene3D" id="3.40.50.300">
    <property type="entry name" value="P-loop containing nucleotide triphosphate hydrolases"/>
    <property type="match status" value="1"/>
</dbReference>
<dbReference type="AlphaFoldDB" id="A0A915DHQ5"/>
<feature type="compositionally biased region" description="Low complexity" evidence="3">
    <location>
        <begin position="7"/>
        <end position="21"/>
    </location>
</feature>
<dbReference type="InterPro" id="IPR020849">
    <property type="entry name" value="Small_GTPase_Ras-type"/>
</dbReference>
<dbReference type="PROSITE" id="PS51421">
    <property type="entry name" value="RAS"/>
    <property type="match status" value="1"/>
</dbReference>
<dbReference type="SUPFAM" id="SSF52540">
    <property type="entry name" value="P-loop containing nucleoside triphosphate hydrolases"/>
    <property type="match status" value="1"/>
</dbReference>
<evidence type="ECO:0000256" key="2">
    <source>
        <dbReference type="ARBA" id="ARBA00023134"/>
    </source>
</evidence>
<dbReference type="WBParaSite" id="jg19619">
    <property type="protein sequence ID" value="jg19619"/>
    <property type="gene ID" value="jg19619"/>
</dbReference>
<keyword evidence="1" id="KW-0547">Nucleotide-binding</keyword>
<dbReference type="GO" id="GO:0016020">
    <property type="term" value="C:membrane"/>
    <property type="evidence" value="ECO:0007669"/>
    <property type="project" value="InterPro"/>
</dbReference>
<accession>A0A915DHQ5</accession>
<dbReference type="PROSITE" id="PS51419">
    <property type="entry name" value="RAB"/>
    <property type="match status" value="1"/>
</dbReference>
<dbReference type="PROSITE" id="PS51420">
    <property type="entry name" value="RHO"/>
    <property type="match status" value="1"/>
</dbReference>
<protein>
    <submittedName>
        <fullName evidence="5">Uncharacterized protein</fullName>
    </submittedName>
</protein>
<dbReference type="Proteomes" id="UP000887574">
    <property type="component" value="Unplaced"/>
</dbReference>
<organism evidence="4 5">
    <name type="scientific">Ditylenchus dipsaci</name>
    <dbReference type="NCBI Taxonomy" id="166011"/>
    <lineage>
        <taxon>Eukaryota</taxon>
        <taxon>Metazoa</taxon>
        <taxon>Ecdysozoa</taxon>
        <taxon>Nematoda</taxon>
        <taxon>Chromadorea</taxon>
        <taxon>Rhabditida</taxon>
        <taxon>Tylenchina</taxon>
        <taxon>Tylenchomorpha</taxon>
        <taxon>Sphaerularioidea</taxon>
        <taxon>Anguinidae</taxon>
        <taxon>Anguininae</taxon>
        <taxon>Ditylenchus</taxon>
    </lineage>
</organism>
<reference evidence="5" key="1">
    <citation type="submission" date="2022-11" db="UniProtKB">
        <authorList>
            <consortium name="WormBaseParasite"/>
        </authorList>
    </citation>
    <scope>IDENTIFICATION</scope>
</reference>
<evidence type="ECO:0000313" key="4">
    <source>
        <dbReference type="Proteomes" id="UP000887574"/>
    </source>
</evidence>
<keyword evidence="2" id="KW-0342">GTP-binding</keyword>
<sequence length="286" mass="32761">MVYPGSNNADVVGNNNLNIHNNHSRHPVASTSQHVSFSNCTPSNNTAKNHRNPAKTNTSNHQNNNNHNSAHIAPKKSQTHQQAPLLKLVFVQQYFIHDYDPTIADSYTKQCFVDDTLYKLEVLDTAGQDEFSTMREQYLRAGEGFLLVFSLTSRESLEYVRKLQRHIDRLKDRDNFPMILVGNKCDLEEERQITQAEAEQVAHLLKMPYIECSAKLRLNVDQCFHDLVRLVRQFQLNERLIIAESQDQEDSRTSGSKRKAKNVEFNSLWQTIIIAFVCEPDFGGVS</sequence>
<keyword evidence="4" id="KW-1185">Reference proteome</keyword>
<name>A0A915DHQ5_9BILA</name>
<dbReference type="InterPro" id="IPR001806">
    <property type="entry name" value="Small_GTPase"/>
</dbReference>
<evidence type="ECO:0000313" key="5">
    <source>
        <dbReference type="WBParaSite" id="jg19619"/>
    </source>
</evidence>